<dbReference type="STRING" id="452.Lspi_2545"/>
<feature type="domain" description="ATP-grasp" evidence="4">
    <location>
        <begin position="66"/>
        <end position="323"/>
    </location>
</feature>
<dbReference type="GO" id="GO:0018169">
    <property type="term" value="F:ribosomal S6-glutamic acid ligase activity"/>
    <property type="evidence" value="ECO:0007669"/>
    <property type="project" value="TreeGrafter"/>
</dbReference>
<dbReference type="PANTHER" id="PTHR21621">
    <property type="entry name" value="RIBOSOMAL PROTEIN S6 MODIFICATION PROTEIN"/>
    <property type="match status" value="1"/>
</dbReference>
<dbReference type="EMBL" id="LNYX01000031">
    <property type="protein sequence ID" value="KTD61915.1"/>
    <property type="molecule type" value="Genomic_DNA"/>
</dbReference>
<reference evidence="5 6" key="1">
    <citation type="submission" date="2015-11" db="EMBL/GenBank/DDBJ databases">
        <title>Genomic analysis of 38 Legionella species identifies large and diverse effector repertoires.</title>
        <authorList>
            <person name="Burstein D."/>
            <person name="Amaro F."/>
            <person name="Zusman T."/>
            <person name="Lifshitz Z."/>
            <person name="Cohen O."/>
            <person name="Gilbert J.A."/>
            <person name="Pupko T."/>
            <person name="Shuman H.A."/>
            <person name="Segal G."/>
        </authorList>
    </citation>
    <scope>NUCLEOTIDE SEQUENCE [LARGE SCALE GENOMIC DNA]</scope>
    <source>
        <strain evidence="5 6">Mt.St.Helens-9</strain>
    </source>
</reference>
<evidence type="ECO:0000256" key="1">
    <source>
        <dbReference type="ARBA" id="ARBA00023211"/>
    </source>
</evidence>
<dbReference type="GO" id="GO:0009432">
    <property type="term" value="P:SOS response"/>
    <property type="evidence" value="ECO:0007669"/>
    <property type="project" value="TreeGrafter"/>
</dbReference>
<dbReference type="Pfam" id="PF08443">
    <property type="entry name" value="RimK"/>
    <property type="match status" value="1"/>
</dbReference>
<dbReference type="PATRIC" id="fig|452.5.peg.2815"/>
<evidence type="ECO:0000313" key="5">
    <source>
        <dbReference type="EMBL" id="KTD61915.1"/>
    </source>
</evidence>
<proteinExistence type="predicted"/>
<dbReference type="InterPro" id="IPR011761">
    <property type="entry name" value="ATP-grasp"/>
</dbReference>
<evidence type="ECO:0000259" key="4">
    <source>
        <dbReference type="PROSITE" id="PS50975"/>
    </source>
</evidence>
<keyword evidence="3" id="KW-0472">Membrane</keyword>
<sequence length="361" mass="41108">MGVNYNRNVECYYKSARELFLPIQDVSEIEGFVIRLGKKTYHFRGGHTPWNNYCSVMLAENKYCTNKLLQQAGVPVPKATAIHIDDFKQGKLRNIIADLTFPLVIKPTSGAFGEDVLCNIPDYEELHRLTGKVFAGKKHNFISIEEFHGRLKSFRILVFNNRIIGVLERYPARVTGDGQHTIIELVALANRQRKQISDTLGPIVIDEECHIRLRELNITPQYIPKQDECIVLCYTCNASRGGSYEAISNKMCRKNRRLFIKTAAVMNLTLAGIDVECEDLGVPVEQSNGVIIEVNGTPSVRIHESPMHGKPTRVSKPIVRALLYRHPIYYLYVLYTNKRTAFYIRSVILLPILAAIYRLLI</sequence>
<dbReference type="Proteomes" id="UP000054877">
    <property type="component" value="Unassembled WGS sequence"/>
</dbReference>
<accession>A0A0W0YYK4</accession>
<keyword evidence="3" id="KW-0812">Transmembrane</keyword>
<keyword evidence="2" id="KW-0547">Nucleotide-binding</keyword>
<keyword evidence="6" id="KW-1185">Reference proteome</keyword>
<keyword evidence="2" id="KW-0067">ATP-binding</keyword>
<dbReference type="InterPro" id="IPR013651">
    <property type="entry name" value="ATP-grasp_RimK-type"/>
</dbReference>
<gene>
    <name evidence="5" type="ORF">Lspi_2545</name>
</gene>
<feature type="transmembrane region" description="Helical" evidence="3">
    <location>
        <begin position="342"/>
        <end position="360"/>
    </location>
</feature>
<dbReference type="GO" id="GO:0005737">
    <property type="term" value="C:cytoplasm"/>
    <property type="evidence" value="ECO:0007669"/>
    <property type="project" value="TreeGrafter"/>
</dbReference>
<evidence type="ECO:0000256" key="2">
    <source>
        <dbReference type="PROSITE-ProRule" id="PRU00409"/>
    </source>
</evidence>
<organism evidence="5 6">
    <name type="scientific">Legionella spiritensis</name>
    <dbReference type="NCBI Taxonomy" id="452"/>
    <lineage>
        <taxon>Bacteria</taxon>
        <taxon>Pseudomonadati</taxon>
        <taxon>Pseudomonadota</taxon>
        <taxon>Gammaproteobacteria</taxon>
        <taxon>Legionellales</taxon>
        <taxon>Legionellaceae</taxon>
        <taxon>Legionella</taxon>
    </lineage>
</organism>
<evidence type="ECO:0000256" key="3">
    <source>
        <dbReference type="SAM" id="Phobius"/>
    </source>
</evidence>
<keyword evidence="1" id="KW-0464">Manganese</keyword>
<dbReference type="SUPFAM" id="SSF56059">
    <property type="entry name" value="Glutathione synthetase ATP-binding domain-like"/>
    <property type="match status" value="1"/>
</dbReference>
<protein>
    <submittedName>
        <fullName evidence="5">UDP-N-acetylmuramyl tripeptide synthase</fullName>
    </submittedName>
</protein>
<dbReference type="GO" id="GO:0005524">
    <property type="term" value="F:ATP binding"/>
    <property type="evidence" value="ECO:0007669"/>
    <property type="project" value="UniProtKB-UniRule"/>
</dbReference>
<dbReference type="PROSITE" id="PS50975">
    <property type="entry name" value="ATP_GRASP"/>
    <property type="match status" value="1"/>
</dbReference>
<evidence type="ECO:0000313" key="6">
    <source>
        <dbReference type="Proteomes" id="UP000054877"/>
    </source>
</evidence>
<dbReference type="PANTHER" id="PTHR21621:SF0">
    <property type="entry name" value="BETA-CITRYLGLUTAMATE SYNTHASE B-RELATED"/>
    <property type="match status" value="1"/>
</dbReference>
<dbReference type="GO" id="GO:0046872">
    <property type="term" value="F:metal ion binding"/>
    <property type="evidence" value="ECO:0007669"/>
    <property type="project" value="InterPro"/>
</dbReference>
<dbReference type="Gene3D" id="3.30.470.20">
    <property type="entry name" value="ATP-grasp fold, B domain"/>
    <property type="match status" value="2"/>
</dbReference>
<comment type="caution">
    <text evidence="5">The sequence shown here is derived from an EMBL/GenBank/DDBJ whole genome shotgun (WGS) entry which is preliminary data.</text>
</comment>
<name>A0A0W0YYK4_LEGSP</name>
<dbReference type="RefSeq" id="WP_058484425.1">
    <property type="nucleotide sequence ID" value="NZ_CAAAII010000006.1"/>
</dbReference>
<dbReference type="AlphaFoldDB" id="A0A0W0YYK4"/>
<keyword evidence="3" id="KW-1133">Transmembrane helix</keyword>